<organism evidence="2 3">
    <name type="scientific">Shinella kummerowiae</name>
    <dbReference type="NCBI Taxonomy" id="417745"/>
    <lineage>
        <taxon>Bacteria</taxon>
        <taxon>Pseudomonadati</taxon>
        <taxon>Pseudomonadota</taxon>
        <taxon>Alphaproteobacteria</taxon>
        <taxon>Hyphomicrobiales</taxon>
        <taxon>Rhizobiaceae</taxon>
        <taxon>Shinella</taxon>
    </lineage>
</organism>
<feature type="region of interest" description="Disordered" evidence="1">
    <location>
        <begin position="33"/>
        <end position="53"/>
    </location>
</feature>
<evidence type="ECO:0000313" key="3">
    <source>
        <dbReference type="Proteomes" id="UP000435802"/>
    </source>
</evidence>
<dbReference type="EMBL" id="WUMK01000011">
    <property type="protein sequence ID" value="MXN48552.1"/>
    <property type="molecule type" value="Genomic_DNA"/>
</dbReference>
<gene>
    <name evidence="2" type="ORF">GR138_25385</name>
</gene>
<name>A0A6N8SNM2_9HYPH</name>
<reference evidence="2 3" key="1">
    <citation type="submission" date="2019-12" db="EMBL/GenBank/DDBJ databases">
        <title>Shinella kummerowiae sp. nov., a symbiotic bacterium isolated from root nodules of the herbal legume Kummerowia stipulacea.</title>
        <authorList>
            <person name="Gao J."/>
        </authorList>
    </citation>
    <scope>NUCLEOTIDE SEQUENCE [LARGE SCALE GENOMIC DNA]</scope>
    <source>
        <strain evidence="2 3">CCBAU 25048</strain>
    </source>
</reference>
<protein>
    <submittedName>
        <fullName evidence="2">Uncharacterized protein</fullName>
    </submittedName>
</protein>
<accession>A0A6N8SNM2</accession>
<proteinExistence type="predicted"/>
<comment type="caution">
    <text evidence="2">The sequence shown here is derived from an EMBL/GenBank/DDBJ whole genome shotgun (WGS) entry which is preliminary data.</text>
</comment>
<keyword evidence="3" id="KW-1185">Reference proteome</keyword>
<evidence type="ECO:0000256" key="1">
    <source>
        <dbReference type="SAM" id="MobiDB-lite"/>
    </source>
</evidence>
<dbReference type="AlphaFoldDB" id="A0A6N8SNM2"/>
<dbReference type="Proteomes" id="UP000435802">
    <property type="component" value="Unassembled WGS sequence"/>
</dbReference>
<sequence length="53" mass="5837">MTGRLTLSVLLVALSITLVWAFRPEQNAFERLTPAELNQPMSAQPGGDVERNP</sequence>
<dbReference type="RefSeq" id="WP_160862052.1">
    <property type="nucleotide sequence ID" value="NZ_JAODWE010000003.1"/>
</dbReference>
<evidence type="ECO:0000313" key="2">
    <source>
        <dbReference type="EMBL" id="MXN48552.1"/>
    </source>
</evidence>